<dbReference type="PIRSF" id="PIRSF006421">
    <property type="entry name" value="UCP006421"/>
    <property type="match status" value="1"/>
</dbReference>
<name>A0ABX0W9Q0_9RHOB</name>
<accession>A0ABX0W9Q0</accession>
<proteinExistence type="predicted"/>
<dbReference type="NCBIfam" id="NF003322">
    <property type="entry name" value="PRK04334.1-2"/>
    <property type="match status" value="1"/>
</dbReference>
<evidence type="ECO:0000313" key="2">
    <source>
        <dbReference type="Proteomes" id="UP001429564"/>
    </source>
</evidence>
<keyword evidence="2" id="KW-1185">Reference proteome</keyword>
<organism evidence="1 2">
    <name type="scientific">Parasedimentitalea denitrificans</name>
    <dbReference type="NCBI Taxonomy" id="2211118"/>
    <lineage>
        <taxon>Bacteria</taxon>
        <taxon>Pseudomonadati</taxon>
        <taxon>Pseudomonadota</taxon>
        <taxon>Alphaproteobacteria</taxon>
        <taxon>Rhodobacterales</taxon>
        <taxon>Paracoccaceae</taxon>
        <taxon>Parasedimentitalea</taxon>
    </lineage>
</organism>
<dbReference type="EMBL" id="QHLQ01000009">
    <property type="protein sequence ID" value="NIZ61519.1"/>
    <property type="molecule type" value="Genomic_DNA"/>
</dbReference>
<evidence type="ECO:0000313" key="1">
    <source>
        <dbReference type="EMBL" id="NIZ61519.1"/>
    </source>
</evidence>
<sequence>MMGPAARILPCGTRLHLQHGPIDLVIGADGDRKVAFAAAEARFETVLEELVMELPLLQSQITRHSPSPNGTIARRMDQAIRPHCQTFVTPMAAVAGAVADTVLEAMRVATPIQRAYVNNGGDIALHLGPGQTFVTAMNDHQGQDLGRIDISHASGVGGIATSGRHGRSLSLGIADSVTVLAKTAAQADAAATLIANAVDLPGHLAIYRQPASDLQDDSDLGEQLVVTGCDTLSDGDIHAALDAGERRALEMQRENHIITAALYLQGHCRLVGNTGFTPSVRTQLYA</sequence>
<gene>
    <name evidence="1" type="ORF">DL239_11070</name>
</gene>
<dbReference type="Proteomes" id="UP001429564">
    <property type="component" value="Unassembled WGS sequence"/>
</dbReference>
<dbReference type="SUPFAM" id="SSF143631">
    <property type="entry name" value="ApbE-like"/>
    <property type="match status" value="1"/>
</dbReference>
<dbReference type="Gene3D" id="3.10.520.10">
    <property type="entry name" value="ApbE-like domains"/>
    <property type="match status" value="1"/>
</dbReference>
<reference evidence="1 2" key="1">
    <citation type="submission" date="2018-05" db="EMBL/GenBank/DDBJ databases">
        <authorList>
            <person name="Zhang Y.-J."/>
        </authorList>
    </citation>
    <scope>NUCLEOTIDE SEQUENCE [LARGE SCALE GENOMIC DNA]</scope>
    <source>
        <strain evidence="1 2">CY04</strain>
    </source>
</reference>
<comment type="caution">
    <text evidence="1">The sequence shown here is derived from an EMBL/GenBank/DDBJ whole genome shotgun (WGS) entry which is preliminary data.</text>
</comment>
<protein>
    <submittedName>
        <fullName evidence="1">Uncharacterized protein</fullName>
    </submittedName>
</protein>
<dbReference type="InterPro" id="IPR003374">
    <property type="entry name" value="ApbE-like_sf"/>
</dbReference>
<dbReference type="InterPro" id="IPR007183">
    <property type="entry name" value="UPF0280"/>
</dbReference>